<organism evidence="1 2">
    <name type="scientific">Kribbella sancticallisti</name>
    <dbReference type="NCBI Taxonomy" id="460087"/>
    <lineage>
        <taxon>Bacteria</taxon>
        <taxon>Bacillati</taxon>
        <taxon>Actinomycetota</taxon>
        <taxon>Actinomycetes</taxon>
        <taxon>Propionibacteriales</taxon>
        <taxon>Kribbellaceae</taxon>
        <taxon>Kribbella</taxon>
    </lineage>
</organism>
<dbReference type="Proteomes" id="UP001500393">
    <property type="component" value="Unassembled WGS sequence"/>
</dbReference>
<evidence type="ECO:0000313" key="2">
    <source>
        <dbReference type="Proteomes" id="UP001500393"/>
    </source>
</evidence>
<protein>
    <submittedName>
        <fullName evidence="1">Uncharacterized protein</fullName>
    </submittedName>
</protein>
<dbReference type="EMBL" id="BAAAOS010000017">
    <property type="protein sequence ID" value="GAA1563724.1"/>
    <property type="molecule type" value="Genomic_DNA"/>
</dbReference>
<keyword evidence="2" id="KW-1185">Reference proteome</keyword>
<name>A0ABN2CV19_9ACTN</name>
<reference evidence="1 2" key="1">
    <citation type="journal article" date="2019" name="Int. J. Syst. Evol. Microbiol.">
        <title>The Global Catalogue of Microorganisms (GCM) 10K type strain sequencing project: providing services to taxonomists for standard genome sequencing and annotation.</title>
        <authorList>
            <consortium name="The Broad Institute Genomics Platform"/>
            <consortium name="The Broad Institute Genome Sequencing Center for Infectious Disease"/>
            <person name="Wu L."/>
            <person name="Ma J."/>
        </authorList>
    </citation>
    <scope>NUCLEOTIDE SEQUENCE [LARGE SCALE GENOMIC DNA]</scope>
    <source>
        <strain evidence="1 2">JCM 14969</strain>
    </source>
</reference>
<sequence>MVVVQPAEIGFDREVMAVALQLGQTAYLCGGPRRVVLVTVLAMCQDGKLAISLARHWVQPGLGEAANDFESAVLDAVPEYGIVLGKLSDAVVQSQAMRELRASLVEQGLVRRWRFTGLTMLGRQLRRELQESPVGLQAVAVQGVAAIPDAQLQPLAMRWTDERAG</sequence>
<comment type="caution">
    <text evidence="1">The sequence shown here is derived from an EMBL/GenBank/DDBJ whole genome shotgun (WGS) entry which is preliminary data.</text>
</comment>
<evidence type="ECO:0000313" key="1">
    <source>
        <dbReference type="EMBL" id="GAA1563724.1"/>
    </source>
</evidence>
<gene>
    <name evidence="1" type="ORF">GCM10009789_16060</name>
</gene>
<dbReference type="InterPro" id="IPR026467">
    <property type="entry name" value="Ser/Gly_Cys_C_dom"/>
</dbReference>
<accession>A0ABN2CV19</accession>
<dbReference type="NCBIfam" id="TIGR04222">
    <property type="entry name" value="near_uncomplex"/>
    <property type="match status" value="1"/>
</dbReference>
<proteinExistence type="predicted"/>